<dbReference type="Proteomes" id="UP000232631">
    <property type="component" value="Chromosome"/>
</dbReference>
<evidence type="ECO:0000313" key="3">
    <source>
        <dbReference type="EMBL" id="AUB61176.1"/>
    </source>
</evidence>
<dbReference type="AlphaFoldDB" id="A0A2H4VA56"/>
<dbReference type="InterPro" id="IPR014922">
    <property type="entry name" value="YdhG-like"/>
</dbReference>
<dbReference type="RefSeq" id="WP_100904964.1">
    <property type="nucleotide sequence ID" value="NZ_CP017766.1"/>
</dbReference>
<dbReference type="GeneID" id="35123725"/>
<evidence type="ECO:0000313" key="5">
    <source>
        <dbReference type="Proteomes" id="UP000232806"/>
    </source>
</evidence>
<reference evidence="4 5" key="1">
    <citation type="submission" date="2016-10" db="EMBL/GenBank/DDBJ databases">
        <title>Comparative genomics between deep and shallow subseafloor isolates.</title>
        <authorList>
            <person name="Ishii S."/>
            <person name="Miller J.R."/>
            <person name="Sutton G."/>
            <person name="Suzuki S."/>
            <person name="Methe B."/>
            <person name="Inagaki F."/>
            <person name="Imachi H."/>
        </authorList>
    </citation>
    <scope>NUCLEOTIDE SEQUENCE [LARGE SCALE GENOMIC DNA]</scope>
    <source>
        <strain evidence="3 4">A8p</strain>
        <strain evidence="2 5">MO-MB1</strain>
    </source>
</reference>
<name>A0A2H4VA56_9EURY</name>
<dbReference type="SUPFAM" id="SSF159888">
    <property type="entry name" value="YdhG-like"/>
    <property type="match status" value="1"/>
</dbReference>
<evidence type="ECO:0000313" key="2">
    <source>
        <dbReference type="EMBL" id="AUB54984.1"/>
    </source>
</evidence>
<accession>A0A2H4VSW8</accession>
<organism evidence="2 5">
    <name type="scientific">Methanobacterium subterraneum</name>
    <dbReference type="NCBI Taxonomy" id="59277"/>
    <lineage>
        <taxon>Archaea</taxon>
        <taxon>Methanobacteriati</taxon>
        <taxon>Methanobacteriota</taxon>
        <taxon>Methanomada group</taxon>
        <taxon>Methanobacteria</taxon>
        <taxon>Methanobacteriales</taxon>
        <taxon>Methanobacteriaceae</taxon>
        <taxon>Methanobacterium</taxon>
    </lineage>
</organism>
<dbReference type="Pfam" id="PF08818">
    <property type="entry name" value="DUF1801"/>
    <property type="match status" value="1"/>
</dbReference>
<dbReference type="OrthoDB" id="350500at2157"/>
<dbReference type="EMBL" id="CP017768">
    <property type="protein sequence ID" value="AUB61176.1"/>
    <property type="molecule type" value="Genomic_DNA"/>
</dbReference>
<accession>A0A2H4VA56</accession>
<evidence type="ECO:0000259" key="1">
    <source>
        <dbReference type="Pfam" id="PF08818"/>
    </source>
</evidence>
<dbReference type="Proteomes" id="UP000232806">
    <property type="component" value="Chromosome"/>
</dbReference>
<sequence>MSASKKQFHTIDEYIATFPENVQDILGKIRKVIREAAPEAEETISYGMPTFKLNGNLVHFAAYENHIGFYPTPSGIETFKEELSAYKCGKGSVQFPIDKPVPFDLVEKIVIFRVEENLNKK</sequence>
<dbReference type="KEGG" id="msub:BK009_11130"/>
<proteinExistence type="predicted"/>
<keyword evidence="4" id="KW-1185">Reference proteome</keyword>
<protein>
    <recommendedName>
        <fullName evidence="1">YdhG-like domain-containing protein</fullName>
    </recommendedName>
</protein>
<dbReference type="EMBL" id="CP017766">
    <property type="protein sequence ID" value="AUB54984.1"/>
    <property type="molecule type" value="Genomic_DNA"/>
</dbReference>
<dbReference type="Gene3D" id="3.90.1150.200">
    <property type="match status" value="1"/>
</dbReference>
<evidence type="ECO:0000313" key="4">
    <source>
        <dbReference type="Proteomes" id="UP000232631"/>
    </source>
</evidence>
<gene>
    <name evidence="2" type="ORF">BK007_02420</name>
    <name evidence="3" type="ORF">BK009_11130</name>
</gene>
<feature type="domain" description="YdhG-like" evidence="1">
    <location>
        <begin position="23"/>
        <end position="112"/>
    </location>
</feature>